<feature type="transmembrane region" description="Helical" evidence="8">
    <location>
        <begin position="104"/>
        <end position="122"/>
    </location>
</feature>
<dbReference type="PRINTS" id="PR01035">
    <property type="entry name" value="TCRTETA"/>
</dbReference>
<dbReference type="Gene3D" id="1.20.1250.20">
    <property type="entry name" value="MFS general substrate transporter like domains"/>
    <property type="match status" value="2"/>
</dbReference>
<feature type="transmembrane region" description="Helical" evidence="8">
    <location>
        <begin position="244"/>
        <end position="265"/>
    </location>
</feature>
<sequence>MGKRMKTESFTVSSIVDEVSPVLSMGSTPKFTQEQWLTLLAIGGVHFSGAICVSLQAPFYPQEAEIKGATASEYGLVFGSFEMVGFLTSPILGTYVEKCGVRTMLNYGMILAALSAISFGMLDYVQDHFWFITLSFILRMSESLGSTSALVAAFSITADRFPDTVATTFATLEVFYGIGYIVGPSIGGFLFSIGGFKLPFVVNGMALFFTAIIIMYLLPKVESERKTKGETPADMMSILKIPAVLLNSFCVVGTSLSMGFYTAILEPHLRQFDLTPVAMGLMFVISGGTYAVIAPIVGTICDKWLPPRSIISFGCLSIIISVSLVGPAPFLPIETSLELCIIGLIIHGIGLGSLTVPTFTDSICSSITAGFPDDITTYGILSGIWTSSFALGAFIGPSMAGILFDSFGFRKATLFVITVHALLFLSCQCFNRINIPRTVSKEKLLGYDSDSEYENSKSSSLNNLVSPTVYKKNYGTLQRPAAALG</sequence>
<comment type="subcellular location">
    <subcellularLocation>
        <location evidence="1">Membrane</location>
        <topology evidence="1">Multi-pass membrane protein</topology>
    </subcellularLocation>
</comment>
<evidence type="ECO:0000256" key="1">
    <source>
        <dbReference type="ARBA" id="ARBA00004141"/>
    </source>
</evidence>
<feature type="transmembrane region" description="Helical" evidence="8">
    <location>
        <begin position="412"/>
        <end position="433"/>
    </location>
</feature>
<feature type="transmembrane region" description="Helical" evidence="8">
    <location>
        <begin position="336"/>
        <end position="356"/>
    </location>
</feature>
<feature type="transmembrane region" description="Helical" evidence="8">
    <location>
        <begin position="128"/>
        <end position="154"/>
    </location>
</feature>
<feature type="transmembrane region" description="Helical" evidence="8">
    <location>
        <begin position="36"/>
        <end position="59"/>
    </location>
</feature>
<dbReference type="InterPro" id="IPR001958">
    <property type="entry name" value="Tet-R_TetA/multi-R_MdtG-like"/>
</dbReference>
<proteinExistence type="inferred from homology"/>
<feature type="transmembrane region" description="Helical" evidence="8">
    <location>
        <begin position="71"/>
        <end position="92"/>
    </location>
</feature>
<keyword evidence="5" id="KW-0532">Neurotransmitter transport</keyword>
<dbReference type="EMBL" id="GEDC01018131">
    <property type="protein sequence ID" value="JAS19167.1"/>
    <property type="molecule type" value="Transcribed_RNA"/>
</dbReference>
<accession>A0A1B6CFW7</accession>
<organism evidence="10">
    <name type="scientific">Clastoptera arizonana</name>
    <name type="common">Arizona spittle bug</name>
    <dbReference type="NCBI Taxonomy" id="38151"/>
    <lineage>
        <taxon>Eukaryota</taxon>
        <taxon>Metazoa</taxon>
        <taxon>Ecdysozoa</taxon>
        <taxon>Arthropoda</taxon>
        <taxon>Hexapoda</taxon>
        <taxon>Insecta</taxon>
        <taxon>Pterygota</taxon>
        <taxon>Neoptera</taxon>
        <taxon>Paraneoptera</taxon>
        <taxon>Hemiptera</taxon>
        <taxon>Auchenorrhyncha</taxon>
        <taxon>Cercopoidea</taxon>
        <taxon>Clastopteridae</taxon>
        <taxon>Clastoptera</taxon>
    </lineage>
</organism>
<evidence type="ECO:0000256" key="6">
    <source>
        <dbReference type="ARBA" id="ARBA00022989"/>
    </source>
</evidence>
<dbReference type="PANTHER" id="PTHR23506:SF26">
    <property type="entry name" value="MFS-TYPE TRANSPORTER SLC18B1"/>
    <property type="match status" value="1"/>
</dbReference>
<evidence type="ECO:0000256" key="2">
    <source>
        <dbReference type="ARBA" id="ARBA00006829"/>
    </source>
</evidence>
<keyword evidence="6 8" id="KW-1133">Transmembrane helix</keyword>
<dbReference type="EMBL" id="GEDC01024966">
    <property type="protein sequence ID" value="JAS12332.1"/>
    <property type="molecule type" value="Transcribed_RNA"/>
</dbReference>
<feature type="transmembrane region" description="Helical" evidence="8">
    <location>
        <begin position="277"/>
        <end position="298"/>
    </location>
</feature>
<feature type="transmembrane region" description="Helical" evidence="8">
    <location>
        <begin position="174"/>
        <end position="194"/>
    </location>
</feature>
<dbReference type="SUPFAM" id="SSF103473">
    <property type="entry name" value="MFS general substrate transporter"/>
    <property type="match status" value="1"/>
</dbReference>
<feature type="transmembrane region" description="Helical" evidence="8">
    <location>
        <begin position="377"/>
        <end position="400"/>
    </location>
</feature>
<dbReference type="InterPro" id="IPR020846">
    <property type="entry name" value="MFS_dom"/>
</dbReference>
<dbReference type="PANTHER" id="PTHR23506">
    <property type="entry name" value="GH10249P"/>
    <property type="match status" value="1"/>
</dbReference>
<comment type="similarity">
    <text evidence="2">Belongs to the major facilitator superfamily. Vesicular transporter family.</text>
</comment>
<evidence type="ECO:0000256" key="5">
    <source>
        <dbReference type="ARBA" id="ARBA00022775"/>
    </source>
</evidence>
<evidence type="ECO:0000256" key="7">
    <source>
        <dbReference type="ARBA" id="ARBA00023136"/>
    </source>
</evidence>
<feature type="transmembrane region" description="Helical" evidence="8">
    <location>
        <begin position="200"/>
        <end position="218"/>
    </location>
</feature>
<protein>
    <recommendedName>
        <fullName evidence="9">Major facilitator superfamily (MFS) profile domain-containing protein</fullName>
    </recommendedName>
</protein>
<dbReference type="InterPro" id="IPR011701">
    <property type="entry name" value="MFS"/>
</dbReference>
<dbReference type="GO" id="GO:0022857">
    <property type="term" value="F:transmembrane transporter activity"/>
    <property type="evidence" value="ECO:0007669"/>
    <property type="project" value="InterPro"/>
</dbReference>
<name>A0A1B6CFW7_9HEMI</name>
<keyword evidence="3" id="KW-0813">Transport</keyword>
<evidence type="ECO:0000256" key="4">
    <source>
        <dbReference type="ARBA" id="ARBA00022692"/>
    </source>
</evidence>
<dbReference type="AlphaFoldDB" id="A0A1B6CFW7"/>
<dbReference type="PROSITE" id="PS50850">
    <property type="entry name" value="MFS"/>
    <property type="match status" value="1"/>
</dbReference>
<keyword evidence="4 8" id="KW-0812">Transmembrane</keyword>
<feature type="domain" description="Major facilitator superfamily (MFS) profile" evidence="9">
    <location>
        <begin position="36"/>
        <end position="439"/>
    </location>
</feature>
<dbReference type="GO" id="GO:0016020">
    <property type="term" value="C:membrane"/>
    <property type="evidence" value="ECO:0007669"/>
    <property type="project" value="UniProtKB-SubCell"/>
</dbReference>
<keyword evidence="7 8" id="KW-0472">Membrane</keyword>
<feature type="transmembrane region" description="Helical" evidence="8">
    <location>
        <begin position="310"/>
        <end position="330"/>
    </location>
</feature>
<reference evidence="10" key="1">
    <citation type="submission" date="2015-12" db="EMBL/GenBank/DDBJ databases">
        <title>De novo transcriptome assembly of four potential Pierce s Disease insect vectors from Arizona vineyards.</title>
        <authorList>
            <person name="Tassone E.E."/>
        </authorList>
    </citation>
    <scope>NUCLEOTIDE SEQUENCE</scope>
</reference>
<evidence type="ECO:0000313" key="10">
    <source>
        <dbReference type="EMBL" id="JAS12332.1"/>
    </source>
</evidence>
<evidence type="ECO:0000256" key="8">
    <source>
        <dbReference type="SAM" id="Phobius"/>
    </source>
</evidence>
<evidence type="ECO:0000313" key="11">
    <source>
        <dbReference type="EMBL" id="JAS19167.1"/>
    </source>
</evidence>
<dbReference type="InterPro" id="IPR036259">
    <property type="entry name" value="MFS_trans_sf"/>
</dbReference>
<gene>
    <name evidence="11" type="ORF">g.15814</name>
    <name evidence="10" type="ORF">g.15818</name>
</gene>
<dbReference type="Pfam" id="PF07690">
    <property type="entry name" value="MFS_1"/>
    <property type="match status" value="1"/>
</dbReference>
<evidence type="ECO:0000256" key="3">
    <source>
        <dbReference type="ARBA" id="ARBA00022448"/>
    </source>
</evidence>
<evidence type="ECO:0000259" key="9">
    <source>
        <dbReference type="PROSITE" id="PS50850"/>
    </source>
</evidence>
<dbReference type="InterPro" id="IPR050930">
    <property type="entry name" value="MFS_Vesicular_Transporter"/>
</dbReference>